<evidence type="ECO:0008006" key="10">
    <source>
        <dbReference type="Google" id="ProtNLM"/>
    </source>
</evidence>
<dbReference type="Pfam" id="PF04117">
    <property type="entry name" value="Mpv17_PMP22"/>
    <property type="match status" value="1"/>
</dbReference>
<dbReference type="Proteomes" id="UP000034947">
    <property type="component" value="Unassembled WGS sequence"/>
</dbReference>
<dbReference type="EMBL" id="JYKN01003162">
    <property type="protein sequence ID" value="KKK13768.1"/>
    <property type="molecule type" value="Genomic_DNA"/>
</dbReference>
<dbReference type="GO" id="GO:0005778">
    <property type="term" value="C:peroxisomal membrane"/>
    <property type="evidence" value="ECO:0007669"/>
    <property type="project" value="TreeGrafter"/>
</dbReference>
<dbReference type="VEuPathDB" id="FungiDB:P175DRAFT_0518331"/>
<reference evidence="8 9" key="1">
    <citation type="submission" date="2015-02" db="EMBL/GenBank/DDBJ databases">
        <title>Draft Genome Sequences of Two Closely-Related Aflatoxigenic Aspergillus Species Obtained from the Cote d'Ivoire.</title>
        <authorList>
            <person name="Moore G.G."/>
            <person name="Beltz S.B."/>
            <person name="Mack B.M."/>
        </authorList>
    </citation>
    <scope>NUCLEOTIDE SEQUENCE [LARGE SCALE GENOMIC DNA]</scope>
    <source>
        <strain evidence="8 9">SRRC1432</strain>
    </source>
</reference>
<feature type="transmembrane region" description="Helical" evidence="6">
    <location>
        <begin position="41"/>
        <end position="61"/>
    </location>
</feature>
<gene>
    <name evidence="8" type="ORF">AOCH_004342</name>
</gene>
<keyword evidence="3 6" id="KW-0812">Transmembrane</keyword>
<proteinExistence type="inferred from homology"/>
<keyword evidence="9" id="KW-1185">Reference proteome</keyword>
<sequence length="254" mass="27050">MRPSSPLTTTLIQSTILNAISNVLAQIIDQHKKHKTFSLNTTALIQFVTYAIIILPLNYAWQRWLEIRYPGFPSFRRITATNSSSTAATTSTPTISLPRLVSVPVPGSGSGSGPGLGLGLGSGSDSDNGALAITIDDGSGEIKEKPVPRSSSGSSSSGRKRSGMYNFAMKFLLDQTVGSVANIVLFIVLINGLKGSGGGRIYGLDFTPIMIARLKYRPLVSTLMYTVVAPDRRVVFGSACGVIWSVYLSLYAAV</sequence>
<comment type="caution">
    <text evidence="8">The sequence shown here is derived from an EMBL/GenBank/DDBJ whole genome shotgun (WGS) entry which is preliminary data.</text>
</comment>
<evidence type="ECO:0000256" key="6">
    <source>
        <dbReference type="RuleBase" id="RU363053"/>
    </source>
</evidence>
<evidence type="ECO:0000256" key="7">
    <source>
        <dbReference type="SAM" id="MobiDB-lite"/>
    </source>
</evidence>
<evidence type="ECO:0000256" key="1">
    <source>
        <dbReference type="ARBA" id="ARBA00004141"/>
    </source>
</evidence>
<dbReference type="PANTHER" id="PTHR11266:SF80">
    <property type="entry name" value="PEROXISOMAL MEMBRANE PROTEIN 2"/>
    <property type="match status" value="1"/>
</dbReference>
<evidence type="ECO:0000313" key="8">
    <source>
        <dbReference type="EMBL" id="KKK13768.1"/>
    </source>
</evidence>
<comment type="subcellular location">
    <subcellularLocation>
        <location evidence="1">Membrane</location>
        <topology evidence="1">Multi-pass membrane protein</topology>
    </subcellularLocation>
</comment>
<evidence type="ECO:0000256" key="4">
    <source>
        <dbReference type="ARBA" id="ARBA00022989"/>
    </source>
</evidence>
<dbReference type="AlphaFoldDB" id="A0A0F8U2H7"/>
<protein>
    <recommendedName>
        <fullName evidence="10">Mpv17 / PMP22 family protein</fullName>
    </recommendedName>
</protein>
<organism evidence="8 9">
    <name type="scientific">Aspergillus ochraceoroseus</name>
    <dbReference type="NCBI Taxonomy" id="138278"/>
    <lineage>
        <taxon>Eukaryota</taxon>
        <taxon>Fungi</taxon>
        <taxon>Dikarya</taxon>
        <taxon>Ascomycota</taxon>
        <taxon>Pezizomycotina</taxon>
        <taxon>Eurotiomycetes</taxon>
        <taxon>Eurotiomycetidae</taxon>
        <taxon>Eurotiales</taxon>
        <taxon>Aspergillaceae</taxon>
        <taxon>Aspergillus</taxon>
        <taxon>Aspergillus subgen. Nidulantes</taxon>
    </lineage>
</organism>
<feature type="transmembrane region" description="Helical" evidence="6">
    <location>
        <begin position="171"/>
        <end position="190"/>
    </location>
</feature>
<evidence type="ECO:0000256" key="3">
    <source>
        <dbReference type="ARBA" id="ARBA00022692"/>
    </source>
</evidence>
<dbReference type="OrthoDB" id="10267969at2759"/>
<keyword evidence="4 6" id="KW-1133">Transmembrane helix</keyword>
<dbReference type="PANTHER" id="PTHR11266">
    <property type="entry name" value="PEROXISOMAL MEMBRANE PROTEIN 2, PXMP2 MPV17"/>
    <property type="match status" value="1"/>
</dbReference>
<accession>A0A0F8U2H7</accession>
<feature type="region of interest" description="Disordered" evidence="7">
    <location>
        <begin position="140"/>
        <end position="160"/>
    </location>
</feature>
<dbReference type="InterPro" id="IPR007248">
    <property type="entry name" value="Mpv17_PMP22"/>
</dbReference>
<name>A0A0F8U2H7_9EURO</name>
<comment type="similarity">
    <text evidence="2 6">Belongs to the peroxisomal membrane protein PXMP2/4 family.</text>
</comment>
<evidence type="ECO:0000256" key="5">
    <source>
        <dbReference type="ARBA" id="ARBA00023136"/>
    </source>
</evidence>
<keyword evidence="5 6" id="KW-0472">Membrane</keyword>
<evidence type="ECO:0000256" key="2">
    <source>
        <dbReference type="ARBA" id="ARBA00006824"/>
    </source>
</evidence>
<feature type="transmembrane region" description="Helical" evidence="6">
    <location>
        <begin position="234"/>
        <end position="253"/>
    </location>
</feature>
<evidence type="ECO:0000313" key="9">
    <source>
        <dbReference type="Proteomes" id="UP000034947"/>
    </source>
</evidence>